<evidence type="ECO:0000313" key="6">
    <source>
        <dbReference type="EMBL" id="CAK7931209.1"/>
    </source>
</evidence>
<evidence type="ECO:0000313" key="9">
    <source>
        <dbReference type="EMBL" id="CAK7931227.1"/>
    </source>
</evidence>
<comment type="caution">
    <text evidence="9">The sequence shown here is derived from an EMBL/GenBank/DDBJ whole genome shotgun (WGS) entry which is preliminary data.</text>
</comment>
<dbReference type="EMBL" id="CAKLBY020000172">
    <property type="protein sequence ID" value="CAK7931231.1"/>
    <property type="molecule type" value="Genomic_DNA"/>
</dbReference>
<name>A0AAV1UB65_9STRA</name>
<gene>
    <name evidence="1" type="ORF">PM001_LOCUS16336</name>
    <name evidence="2" type="ORF">PM001_LOCUS16341</name>
    <name evidence="3" type="ORF">PM001_LOCUS16346</name>
    <name evidence="4" type="ORF">PM001_LOCUS16350</name>
    <name evidence="5" type="ORF">PM001_LOCUS16354</name>
    <name evidence="6" type="ORF">PM001_LOCUS16359</name>
    <name evidence="7" type="ORF">PM001_LOCUS16363</name>
    <name evidence="8" type="ORF">PM001_LOCUS16368</name>
    <name evidence="9" type="ORF">PM001_LOCUS16377</name>
    <name evidence="10" type="ORF">PM001_LOCUS16381</name>
</gene>
<evidence type="ECO:0000313" key="10">
    <source>
        <dbReference type="EMBL" id="CAK7931231.1"/>
    </source>
</evidence>
<evidence type="ECO:0000313" key="7">
    <source>
        <dbReference type="EMBL" id="CAK7931213.1"/>
    </source>
</evidence>
<dbReference type="EMBL" id="CAKLBY020000172">
    <property type="protein sequence ID" value="CAK7931227.1"/>
    <property type="molecule type" value="Genomic_DNA"/>
</dbReference>
<dbReference type="EMBL" id="CAKLBY020000172">
    <property type="protein sequence ID" value="CAK7931196.1"/>
    <property type="molecule type" value="Genomic_DNA"/>
</dbReference>
<dbReference type="EMBL" id="CAKLBY020000172">
    <property type="protein sequence ID" value="CAK7931191.1"/>
    <property type="molecule type" value="Genomic_DNA"/>
</dbReference>
<accession>A0AAV1UB65</accession>
<dbReference type="Proteomes" id="UP001162060">
    <property type="component" value="Unassembled WGS sequence"/>
</dbReference>
<proteinExistence type="predicted"/>
<dbReference type="EMBL" id="CAKLBY020000172">
    <property type="protein sequence ID" value="CAK7931204.1"/>
    <property type="molecule type" value="Genomic_DNA"/>
</dbReference>
<reference evidence="9" key="1">
    <citation type="submission" date="2024-01" db="EMBL/GenBank/DDBJ databases">
        <authorList>
            <person name="Webb A."/>
        </authorList>
    </citation>
    <scope>NUCLEOTIDE SEQUENCE</scope>
    <source>
        <strain evidence="9">Pm1</strain>
    </source>
</reference>
<dbReference type="AlphaFoldDB" id="A0AAV1UB65"/>
<evidence type="ECO:0000313" key="5">
    <source>
        <dbReference type="EMBL" id="CAK7931204.1"/>
    </source>
</evidence>
<evidence type="ECO:0000313" key="4">
    <source>
        <dbReference type="EMBL" id="CAK7931200.1"/>
    </source>
</evidence>
<dbReference type="EMBL" id="CAKLBY020000172">
    <property type="protein sequence ID" value="CAK7931186.1"/>
    <property type="molecule type" value="Genomic_DNA"/>
</dbReference>
<evidence type="ECO:0000313" key="3">
    <source>
        <dbReference type="EMBL" id="CAK7931196.1"/>
    </source>
</evidence>
<dbReference type="EMBL" id="CAKLBY020000172">
    <property type="protein sequence ID" value="CAK7931218.1"/>
    <property type="molecule type" value="Genomic_DNA"/>
</dbReference>
<dbReference type="EMBL" id="CAKLBY020000172">
    <property type="protein sequence ID" value="CAK7931209.1"/>
    <property type="molecule type" value="Genomic_DNA"/>
</dbReference>
<evidence type="ECO:0000313" key="8">
    <source>
        <dbReference type="EMBL" id="CAK7931218.1"/>
    </source>
</evidence>
<dbReference type="EMBL" id="CAKLBY020000172">
    <property type="protein sequence ID" value="CAK7931213.1"/>
    <property type="molecule type" value="Genomic_DNA"/>
</dbReference>
<sequence length="57" mass="6339">MSEKKANYRWLMAAKAAIKGVGTIMEREVLPSGDGRDIEIKDELFVPSMSKDLLSVL</sequence>
<protein>
    <submittedName>
        <fullName evidence="9">Uncharacterized protein</fullName>
    </submittedName>
</protein>
<evidence type="ECO:0000313" key="2">
    <source>
        <dbReference type="EMBL" id="CAK7931191.1"/>
    </source>
</evidence>
<evidence type="ECO:0000313" key="11">
    <source>
        <dbReference type="Proteomes" id="UP001162060"/>
    </source>
</evidence>
<organism evidence="9 11">
    <name type="scientific">Peronospora matthiolae</name>
    <dbReference type="NCBI Taxonomy" id="2874970"/>
    <lineage>
        <taxon>Eukaryota</taxon>
        <taxon>Sar</taxon>
        <taxon>Stramenopiles</taxon>
        <taxon>Oomycota</taxon>
        <taxon>Peronosporomycetes</taxon>
        <taxon>Peronosporales</taxon>
        <taxon>Peronosporaceae</taxon>
        <taxon>Peronospora</taxon>
    </lineage>
</organism>
<dbReference type="EMBL" id="CAKLBY020000172">
    <property type="protein sequence ID" value="CAK7931200.1"/>
    <property type="molecule type" value="Genomic_DNA"/>
</dbReference>
<evidence type="ECO:0000313" key="1">
    <source>
        <dbReference type="EMBL" id="CAK7931186.1"/>
    </source>
</evidence>